<organism evidence="2 3">
    <name type="scientific">Rariglobus hedericola</name>
    <dbReference type="NCBI Taxonomy" id="2597822"/>
    <lineage>
        <taxon>Bacteria</taxon>
        <taxon>Pseudomonadati</taxon>
        <taxon>Verrucomicrobiota</taxon>
        <taxon>Opitutia</taxon>
        <taxon>Opitutales</taxon>
        <taxon>Opitutaceae</taxon>
        <taxon>Rariglobus</taxon>
    </lineage>
</organism>
<feature type="transmembrane region" description="Helical" evidence="1">
    <location>
        <begin position="192"/>
        <end position="225"/>
    </location>
</feature>
<feature type="transmembrane region" description="Helical" evidence="1">
    <location>
        <begin position="393"/>
        <end position="410"/>
    </location>
</feature>
<feature type="transmembrane region" description="Helical" evidence="1">
    <location>
        <begin position="20"/>
        <end position="39"/>
    </location>
</feature>
<keyword evidence="1" id="KW-1133">Transmembrane helix</keyword>
<accession>A0A556QNH9</accession>
<dbReference type="EMBL" id="VMBG01000001">
    <property type="protein sequence ID" value="TSJ78195.1"/>
    <property type="molecule type" value="Genomic_DNA"/>
</dbReference>
<proteinExistence type="predicted"/>
<dbReference type="RefSeq" id="WP_144228536.1">
    <property type="nucleotide sequence ID" value="NZ_CBCRVV010000003.1"/>
</dbReference>
<evidence type="ECO:0000313" key="3">
    <source>
        <dbReference type="Proteomes" id="UP000315648"/>
    </source>
</evidence>
<comment type="caution">
    <text evidence="2">The sequence shown here is derived from an EMBL/GenBank/DDBJ whole genome shotgun (WGS) entry which is preliminary data.</text>
</comment>
<feature type="transmembrane region" description="Helical" evidence="1">
    <location>
        <begin position="237"/>
        <end position="257"/>
    </location>
</feature>
<feature type="transmembrane region" description="Helical" evidence="1">
    <location>
        <begin position="136"/>
        <end position="155"/>
    </location>
</feature>
<evidence type="ECO:0000256" key="1">
    <source>
        <dbReference type="SAM" id="Phobius"/>
    </source>
</evidence>
<feature type="transmembrane region" description="Helical" evidence="1">
    <location>
        <begin position="162"/>
        <end position="180"/>
    </location>
</feature>
<dbReference type="Proteomes" id="UP000315648">
    <property type="component" value="Unassembled WGS sequence"/>
</dbReference>
<reference evidence="2 3" key="1">
    <citation type="submission" date="2019-07" db="EMBL/GenBank/DDBJ databases">
        <title>Description of 53C-WASEF.</title>
        <authorList>
            <person name="Pitt A."/>
            <person name="Hahn M.W."/>
        </authorList>
    </citation>
    <scope>NUCLEOTIDE SEQUENCE [LARGE SCALE GENOMIC DNA]</scope>
    <source>
        <strain evidence="2 3">53C-WASEF</strain>
    </source>
</reference>
<keyword evidence="1" id="KW-0812">Transmembrane</keyword>
<feature type="transmembrane region" description="Helical" evidence="1">
    <location>
        <begin position="306"/>
        <end position="330"/>
    </location>
</feature>
<keyword evidence="1" id="KW-0472">Membrane</keyword>
<sequence>MSDQTKHEGSLLSNFIHRHAWGLTFAFVFMVSAVTGYCAHFKLVRPLINDEALELIQGVGMPLDKFYFFTPDSVYPMGTADIIETFCPYIVRFAVDAGGEFGPQTSSVFLLRGFYAACYLMGCVAFAWAAGKLWGAGWAAGAGLALASSPFVLVINNILTRNGISILWVCLIVAALVWWTRRDAKQSVVSTYTPALVVAGLLILGCWTYTAFRLVAIAVYAALVVDWWYFEKTKARAIKVMVSGILFGAVLLVLMAWNSDSLLIILRRGGYAVGDSSGYLARLALTLATPFNHPGNRVTPFIIEDVHALVGGAVLSKWLAVFFVVGWLAAWVGSCRVAFMAAVIWTTGMLLCAVAGPNFKYLLPFMPFALLLAISGLRMCVQYLASRFECGRVLMACVVLIFSGVAWSGLNDFFGRFPADPQNEGNRVSNVMADVAVEMVKGGAPRVYVQPGRGVDIVFWRIKPLIDSGRVAVYSTLPRLLDGFGETAPVPPGSVLLIDYPIQQFRNSILNWDTFPAIKIINTRELKDERAGEAGL</sequence>
<name>A0A556QNH9_9BACT</name>
<dbReference type="AlphaFoldDB" id="A0A556QNH9"/>
<gene>
    <name evidence="2" type="ORF">FPL22_02485</name>
</gene>
<protein>
    <recommendedName>
        <fullName evidence="4">Glycosyltransferase RgtA/B/C/D-like domain-containing protein</fullName>
    </recommendedName>
</protein>
<feature type="transmembrane region" description="Helical" evidence="1">
    <location>
        <begin position="337"/>
        <end position="356"/>
    </location>
</feature>
<keyword evidence="3" id="KW-1185">Reference proteome</keyword>
<evidence type="ECO:0000313" key="2">
    <source>
        <dbReference type="EMBL" id="TSJ78195.1"/>
    </source>
</evidence>
<evidence type="ECO:0008006" key="4">
    <source>
        <dbReference type="Google" id="ProtNLM"/>
    </source>
</evidence>
<feature type="transmembrane region" description="Helical" evidence="1">
    <location>
        <begin position="109"/>
        <end position="130"/>
    </location>
</feature>
<feature type="transmembrane region" description="Helical" evidence="1">
    <location>
        <begin position="362"/>
        <end position="381"/>
    </location>
</feature>